<evidence type="ECO:0000256" key="7">
    <source>
        <dbReference type="ARBA" id="ARBA00038093"/>
    </source>
</evidence>
<dbReference type="Pfam" id="PF01850">
    <property type="entry name" value="PIN"/>
    <property type="match status" value="1"/>
</dbReference>
<feature type="domain" description="PIN" evidence="9">
    <location>
        <begin position="2"/>
        <end position="128"/>
    </location>
</feature>
<evidence type="ECO:0000313" key="11">
    <source>
        <dbReference type="Proteomes" id="UP000710815"/>
    </source>
</evidence>
<dbReference type="Gene3D" id="3.40.50.1010">
    <property type="entry name" value="5'-nuclease"/>
    <property type="match status" value="1"/>
</dbReference>
<comment type="cofactor">
    <cofactor evidence="1 8">
        <name>Mg(2+)</name>
        <dbReference type="ChEBI" id="CHEBI:18420"/>
    </cofactor>
</comment>
<evidence type="ECO:0000256" key="2">
    <source>
        <dbReference type="ARBA" id="ARBA00022649"/>
    </source>
</evidence>
<feature type="binding site" evidence="8">
    <location>
        <position position="103"/>
    </location>
    <ligand>
        <name>Mg(2+)</name>
        <dbReference type="ChEBI" id="CHEBI:18420"/>
    </ligand>
</feature>
<reference evidence="10 11" key="1">
    <citation type="journal article" date="2021" name="Environ. Microbiol.">
        <title>Genetic insights into the dark matter of the mammalian gut microbiota through targeted genome reconstruction.</title>
        <authorList>
            <person name="Lugli G.A."/>
            <person name="Alessandri G."/>
            <person name="Milani C."/>
            <person name="Viappiani A."/>
            <person name="Fontana F."/>
            <person name="Tarracchini C."/>
            <person name="Mancabelli L."/>
            <person name="Argentini C."/>
            <person name="Ruiz L."/>
            <person name="Margolles A."/>
            <person name="van Sinderen D."/>
            <person name="Turroni F."/>
            <person name="Ventura M."/>
        </authorList>
    </citation>
    <scope>NUCLEOTIDE SEQUENCE [LARGE SCALE GENOMIC DNA]</scope>
    <source>
        <strain evidence="10 11">MA1</strain>
    </source>
</reference>
<accession>A0ABS9VTW7</accession>
<comment type="function">
    <text evidence="8">Toxic component of a toxin-antitoxin (TA) system. An RNase.</text>
</comment>
<dbReference type="RefSeq" id="WP_241513213.1">
    <property type="nucleotide sequence ID" value="NZ_JAFEJT020000010.1"/>
</dbReference>
<dbReference type="InterPro" id="IPR029060">
    <property type="entry name" value="PIN-like_dom_sf"/>
</dbReference>
<dbReference type="InterPro" id="IPR022907">
    <property type="entry name" value="VapC_family"/>
</dbReference>
<organism evidence="10 11">
    <name type="scientific">Bifidobacterium amazonense</name>
    <dbReference type="NCBI Taxonomy" id="2809027"/>
    <lineage>
        <taxon>Bacteria</taxon>
        <taxon>Bacillati</taxon>
        <taxon>Actinomycetota</taxon>
        <taxon>Actinomycetes</taxon>
        <taxon>Bifidobacteriales</taxon>
        <taxon>Bifidobacteriaceae</taxon>
        <taxon>Bifidobacterium</taxon>
    </lineage>
</organism>
<keyword evidence="8" id="KW-0800">Toxin</keyword>
<gene>
    <name evidence="8" type="primary">vapC</name>
    <name evidence="10" type="ORF">JS533_003915</name>
</gene>
<comment type="caution">
    <text evidence="10">The sequence shown here is derived from an EMBL/GenBank/DDBJ whole genome shotgun (WGS) entry which is preliminary data.</text>
</comment>
<dbReference type="InterPro" id="IPR002716">
    <property type="entry name" value="PIN_dom"/>
</dbReference>
<dbReference type="CDD" id="cd18731">
    <property type="entry name" value="PIN_NgFitB-like"/>
    <property type="match status" value="1"/>
</dbReference>
<dbReference type="EMBL" id="JAFEJT020000010">
    <property type="protein sequence ID" value="MCH9275421.1"/>
    <property type="molecule type" value="Genomic_DNA"/>
</dbReference>
<evidence type="ECO:0000313" key="10">
    <source>
        <dbReference type="EMBL" id="MCH9275421.1"/>
    </source>
</evidence>
<dbReference type="EC" id="3.1.-.-" evidence="8"/>
<evidence type="ECO:0000256" key="1">
    <source>
        <dbReference type="ARBA" id="ARBA00001946"/>
    </source>
</evidence>
<dbReference type="PANTHER" id="PTHR33653">
    <property type="entry name" value="RIBONUCLEASE VAPC2"/>
    <property type="match status" value="1"/>
</dbReference>
<evidence type="ECO:0000256" key="6">
    <source>
        <dbReference type="ARBA" id="ARBA00022842"/>
    </source>
</evidence>
<keyword evidence="5 8" id="KW-0378">Hydrolase</keyword>
<comment type="similarity">
    <text evidence="7 8">Belongs to the PINc/VapC protein family.</text>
</comment>
<evidence type="ECO:0000256" key="8">
    <source>
        <dbReference type="HAMAP-Rule" id="MF_00265"/>
    </source>
</evidence>
<proteinExistence type="inferred from homology"/>
<dbReference type="Proteomes" id="UP000710815">
    <property type="component" value="Unassembled WGS sequence"/>
</dbReference>
<keyword evidence="2 8" id="KW-1277">Toxin-antitoxin system</keyword>
<dbReference type="InterPro" id="IPR050556">
    <property type="entry name" value="Type_II_TA_system_RNase"/>
</dbReference>
<dbReference type="HAMAP" id="MF_00265">
    <property type="entry name" value="VapC_Nob1"/>
    <property type="match status" value="1"/>
</dbReference>
<name>A0ABS9VTW7_9BIFI</name>
<reference evidence="10 11" key="2">
    <citation type="journal article" date="2021" name="Syst. Appl. Microbiol.">
        <title>Phylogenetic classification of ten novel species belonging to the genus Bifidobacterium comprising B. phasiani sp. nov., B. pongonis sp. nov., B. saguinibicoloris sp. nov., B. colobi sp. nov., B. simiiventris sp. nov., B. santillanense sp. nov., B. miconis sp. nov., B. amazonense sp. nov., B. pluvialisilvae sp. nov., and B. miconisargentati sp. nov.</title>
        <authorList>
            <person name="Lugli G.A."/>
            <person name="Calvete-Torre I."/>
            <person name="Alessandri G."/>
            <person name="Milani C."/>
            <person name="Turroni F."/>
            <person name="Laiolo P."/>
            <person name="Ossiprandi M.C."/>
            <person name="Margolles A."/>
            <person name="Ruiz L."/>
            <person name="Ventura M."/>
        </authorList>
    </citation>
    <scope>NUCLEOTIDE SEQUENCE [LARGE SCALE GENOMIC DNA]</scope>
    <source>
        <strain evidence="10 11">MA1</strain>
    </source>
</reference>
<feature type="binding site" evidence="8">
    <location>
        <position position="5"/>
    </location>
    <ligand>
        <name>Mg(2+)</name>
        <dbReference type="ChEBI" id="CHEBI:18420"/>
    </ligand>
</feature>
<evidence type="ECO:0000256" key="4">
    <source>
        <dbReference type="ARBA" id="ARBA00022723"/>
    </source>
</evidence>
<keyword evidence="6 8" id="KW-0460">Magnesium</keyword>
<protein>
    <recommendedName>
        <fullName evidence="8">Ribonuclease VapC</fullName>
        <shortName evidence="8">RNase VapC</shortName>
        <ecNumber evidence="8">3.1.-.-</ecNumber>
    </recommendedName>
    <alternativeName>
        <fullName evidence="8">Toxin VapC</fullName>
    </alternativeName>
</protein>
<evidence type="ECO:0000259" key="9">
    <source>
        <dbReference type="Pfam" id="PF01850"/>
    </source>
</evidence>
<dbReference type="SUPFAM" id="SSF88723">
    <property type="entry name" value="PIN domain-like"/>
    <property type="match status" value="1"/>
</dbReference>
<dbReference type="PANTHER" id="PTHR33653:SF1">
    <property type="entry name" value="RIBONUCLEASE VAPC2"/>
    <property type="match status" value="1"/>
</dbReference>
<evidence type="ECO:0000256" key="5">
    <source>
        <dbReference type="ARBA" id="ARBA00022801"/>
    </source>
</evidence>
<keyword evidence="4 8" id="KW-0479">Metal-binding</keyword>
<evidence type="ECO:0000256" key="3">
    <source>
        <dbReference type="ARBA" id="ARBA00022722"/>
    </source>
</evidence>
<sequence length="144" mass="15845">MIILDTNVISETIRQQPNPQVAAWYRSQPISDLCVTAVTLAELLNGVRRMSHGRRRTQLAATIDYALLPLIDRIFAFDNIAAIDYADIRAAREASGRPIGVQDAMIAAIARSRGATLATRNIKDFEHTGVTLVNPWENNESATA</sequence>
<keyword evidence="11" id="KW-1185">Reference proteome</keyword>
<keyword evidence="3 8" id="KW-0540">Nuclease</keyword>